<dbReference type="Gene3D" id="3.40.50.2000">
    <property type="entry name" value="Glycogen Phosphorylase B"/>
    <property type="match status" value="1"/>
</dbReference>
<dbReference type="InterPro" id="IPR050519">
    <property type="entry name" value="Glycosyltransf_28_UgtP"/>
</dbReference>
<protein>
    <recommendedName>
        <fullName evidence="1">Glycosyl transferase family 28 C-terminal domain-containing protein</fullName>
    </recommendedName>
</protein>
<evidence type="ECO:0000313" key="2">
    <source>
        <dbReference type="EMBL" id="CAA9586415.1"/>
    </source>
</evidence>
<accession>A0A6J4VTI3</accession>
<dbReference type="EMBL" id="CADCWP010000322">
    <property type="protein sequence ID" value="CAA9586415.1"/>
    <property type="molecule type" value="Genomic_DNA"/>
</dbReference>
<dbReference type="AlphaFoldDB" id="A0A6J4VTI3"/>
<gene>
    <name evidence="2" type="ORF">AVDCRST_MAG86-3604</name>
</gene>
<dbReference type="PANTHER" id="PTHR43025">
    <property type="entry name" value="MONOGALACTOSYLDIACYLGLYCEROL SYNTHASE"/>
    <property type="match status" value="1"/>
</dbReference>
<reference evidence="2" key="1">
    <citation type="submission" date="2020-02" db="EMBL/GenBank/DDBJ databases">
        <authorList>
            <person name="Meier V. D."/>
        </authorList>
    </citation>
    <scope>NUCLEOTIDE SEQUENCE</scope>
    <source>
        <strain evidence="2">AVDCRST_MAG86</strain>
    </source>
</reference>
<organism evidence="2">
    <name type="scientific">uncultured Truepera sp</name>
    <dbReference type="NCBI Taxonomy" id="543023"/>
    <lineage>
        <taxon>Bacteria</taxon>
        <taxon>Thermotogati</taxon>
        <taxon>Deinococcota</taxon>
        <taxon>Deinococci</taxon>
        <taxon>Trueperales</taxon>
        <taxon>Trueperaceae</taxon>
        <taxon>Truepera</taxon>
        <taxon>environmental samples</taxon>
    </lineage>
</organism>
<name>A0A6J4VTI3_9DEIN</name>
<dbReference type="PANTHER" id="PTHR43025:SF3">
    <property type="entry name" value="MONOGALACTOSYLDIACYLGLYCEROL SYNTHASE 1, CHLOROPLASTIC"/>
    <property type="match status" value="1"/>
</dbReference>
<feature type="domain" description="Glycosyl transferase family 28 C-terminal" evidence="1">
    <location>
        <begin position="237"/>
        <end position="304"/>
    </location>
</feature>
<dbReference type="InterPro" id="IPR007235">
    <property type="entry name" value="Glyco_trans_28_C"/>
</dbReference>
<dbReference type="SUPFAM" id="SSF53756">
    <property type="entry name" value="UDP-Glycosyltransferase/glycogen phosphorylase"/>
    <property type="match status" value="1"/>
</dbReference>
<proteinExistence type="predicted"/>
<sequence length="384" mass="41637">MSGKPLVFFATLAAGGGHVATARAMAQGLEAAHPGIETAVSDYMNDLGLTEQDRRHKESWAWMLAHPWSARYGQRLIDTFPRLTNRYHRLTLDALARRAAAHLNELKPSLIVVNHGWLMVALTRAQRRYGLRARVVTFATEPLDASALWAEPDAERVVVPSGAALGDLVRLGVPEQRVDLIGYPVQGAFLGAPGKATARAALGLDERLTCLVSLGGEGVGSRAERAIQTLLEHPLKPHIVVVTGRNAALRERLEPLENVRALGFVTNMADYVAACDVMIGKAGPASVMEALAVGRPVLAVSYAGLNEAKVVRFLERKQLGAYVPRPAELREALSRFAEVPAQQQVTDTAKTLGINEMTRDLSTYLAEAATQGFPERPLRLRGLE</sequence>
<evidence type="ECO:0000259" key="1">
    <source>
        <dbReference type="Pfam" id="PF04101"/>
    </source>
</evidence>
<dbReference type="Pfam" id="PF04101">
    <property type="entry name" value="Glyco_tran_28_C"/>
    <property type="match status" value="1"/>
</dbReference>
<dbReference type="GO" id="GO:0016758">
    <property type="term" value="F:hexosyltransferase activity"/>
    <property type="evidence" value="ECO:0007669"/>
    <property type="project" value="InterPro"/>
</dbReference>